<dbReference type="Proteomes" id="UP000326354">
    <property type="component" value="Chromosome"/>
</dbReference>
<reference evidence="1 2" key="1">
    <citation type="submission" date="2019-08" db="EMBL/GenBank/DDBJ databases">
        <title>Complete genome sequence of Candidatus Uab amorphum.</title>
        <authorList>
            <person name="Shiratori T."/>
            <person name="Suzuki S."/>
            <person name="Kakizawa Y."/>
            <person name="Ishida K."/>
        </authorList>
    </citation>
    <scope>NUCLEOTIDE SEQUENCE [LARGE SCALE GENOMIC DNA]</scope>
    <source>
        <strain evidence="1 2">SRT547</strain>
    </source>
</reference>
<dbReference type="KEGG" id="uam:UABAM_00474"/>
<dbReference type="EMBL" id="AP019860">
    <property type="protein sequence ID" value="BBM82131.1"/>
    <property type="molecule type" value="Genomic_DNA"/>
</dbReference>
<keyword evidence="2" id="KW-1185">Reference proteome</keyword>
<evidence type="ECO:0008006" key="3">
    <source>
        <dbReference type="Google" id="ProtNLM"/>
    </source>
</evidence>
<dbReference type="RefSeq" id="WP_151966383.1">
    <property type="nucleotide sequence ID" value="NZ_AP019860.1"/>
</dbReference>
<evidence type="ECO:0000313" key="2">
    <source>
        <dbReference type="Proteomes" id="UP000326354"/>
    </source>
</evidence>
<name>A0A5S9IIF6_UABAM</name>
<organism evidence="1 2">
    <name type="scientific">Uabimicrobium amorphum</name>
    <dbReference type="NCBI Taxonomy" id="2596890"/>
    <lineage>
        <taxon>Bacteria</taxon>
        <taxon>Pseudomonadati</taxon>
        <taxon>Planctomycetota</taxon>
        <taxon>Candidatus Uabimicrobiia</taxon>
        <taxon>Candidatus Uabimicrobiales</taxon>
        <taxon>Candidatus Uabimicrobiaceae</taxon>
        <taxon>Candidatus Uabimicrobium</taxon>
    </lineage>
</organism>
<proteinExistence type="predicted"/>
<dbReference type="AlphaFoldDB" id="A0A5S9IIF6"/>
<gene>
    <name evidence="1" type="ORF">UABAM_00474</name>
</gene>
<protein>
    <recommendedName>
        <fullName evidence="3">Helix-turn-helix domain-containing protein</fullName>
    </recommendedName>
</protein>
<evidence type="ECO:0000313" key="1">
    <source>
        <dbReference type="EMBL" id="BBM82131.1"/>
    </source>
</evidence>
<sequence>MIIHSIQGAAHFLGCSKKTVQNLIKKGEMPQPMQVQHNQKTGKCKRLWSSEQLEPIKRKVRKRKKYIPLSLRK</sequence>
<accession>A0A5S9IIF6</accession>
<dbReference type="OrthoDB" id="291753at2"/>